<dbReference type="AlphaFoldDB" id="A0A2T7P0U4"/>
<comment type="caution">
    <text evidence="1">The sequence shown here is derived from an EMBL/GenBank/DDBJ whole genome shotgun (WGS) entry which is preliminary data.</text>
</comment>
<proteinExistence type="predicted"/>
<protein>
    <submittedName>
        <fullName evidence="1">Uncharacterized protein</fullName>
    </submittedName>
</protein>
<gene>
    <name evidence="1" type="ORF">C0Q70_12191</name>
</gene>
<dbReference type="EMBL" id="PZQS01000007">
    <property type="protein sequence ID" value="PVD27041.1"/>
    <property type="molecule type" value="Genomic_DNA"/>
</dbReference>
<reference evidence="1 2" key="1">
    <citation type="submission" date="2018-04" db="EMBL/GenBank/DDBJ databases">
        <title>The genome of golden apple snail Pomacea canaliculata provides insight into stress tolerance and invasive adaptation.</title>
        <authorList>
            <person name="Liu C."/>
            <person name="Liu B."/>
            <person name="Ren Y."/>
            <person name="Zhang Y."/>
            <person name="Wang H."/>
            <person name="Li S."/>
            <person name="Jiang F."/>
            <person name="Yin L."/>
            <person name="Zhang G."/>
            <person name="Qian W."/>
            <person name="Fan W."/>
        </authorList>
    </citation>
    <scope>NUCLEOTIDE SEQUENCE [LARGE SCALE GENOMIC DNA]</scope>
    <source>
        <strain evidence="1">SZHN2017</strain>
        <tissue evidence="1">Muscle</tissue>
    </source>
</reference>
<organism evidence="1 2">
    <name type="scientific">Pomacea canaliculata</name>
    <name type="common">Golden apple snail</name>
    <dbReference type="NCBI Taxonomy" id="400727"/>
    <lineage>
        <taxon>Eukaryota</taxon>
        <taxon>Metazoa</taxon>
        <taxon>Spiralia</taxon>
        <taxon>Lophotrochozoa</taxon>
        <taxon>Mollusca</taxon>
        <taxon>Gastropoda</taxon>
        <taxon>Caenogastropoda</taxon>
        <taxon>Architaenioglossa</taxon>
        <taxon>Ampullarioidea</taxon>
        <taxon>Ampullariidae</taxon>
        <taxon>Pomacea</taxon>
    </lineage>
</organism>
<name>A0A2T7P0U4_POMCA</name>
<evidence type="ECO:0000313" key="2">
    <source>
        <dbReference type="Proteomes" id="UP000245119"/>
    </source>
</evidence>
<evidence type="ECO:0000313" key="1">
    <source>
        <dbReference type="EMBL" id="PVD27041.1"/>
    </source>
</evidence>
<sequence length="171" mass="17931">MFDVASSGPLFCRKFADIVRCVNGVKLSSECVRDSAKQLSTNLEIACKLNDFQEVCINAPALRTEIDLSAQSLPVGKGESGASYGTGYTVQTTTSPAKTIYILADFSCSLNVIFEVCANISMLDTGDAVETTVSSAEGILNMSCNVSITSKLPGHAGVSSLGKSARMPVCV</sequence>
<keyword evidence="2" id="KW-1185">Reference proteome</keyword>
<dbReference type="Proteomes" id="UP000245119">
    <property type="component" value="Linkage Group LG7"/>
</dbReference>
<accession>A0A2T7P0U4</accession>